<dbReference type="FunFam" id="1.20.120.610:FF:000002">
    <property type="entry name" value="V-type proton ATPase proteolipid subunit"/>
    <property type="match status" value="1"/>
</dbReference>
<name>A0AAD5WX51_9PEZI</name>
<evidence type="ECO:0000256" key="7">
    <source>
        <dbReference type="ARBA" id="ARBA00023065"/>
    </source>
</evidence>
<dbReference type="Gene3D" id="1.20.120.610">
    <property type="entry name" value="lithium bound rotor ring of v- atpase"/>
    <property type="match status" value="1"/>
</dbReference>
<dbReference type="Pfam" id="PF00137">
    <property type="entry name" value="ATP-synt_C"/>
    <property type="match status" value="2"/>
</dbReference>
<dbReference type="InterPro" id="IPR000245">
    <property type="entry name" value="ATPase_proteolipid_csu"/>
</dbReference>
<evidence type="ECO:0000256" key="6">
    <source>
        <dbReference type="ARBA" id="ARBA00022989"/>
    </source>
</evidence>
<keyword evidence="3 11" id="KW-0813">Transport</keyword>
<comment type="function">
    <text evidence="9">Proton-conducting pore forming subunit of the V0 complex of vacuolar(H+)-ATPase (V-ATPase), a multisubunit enzyme composed of a peripheral complex (V1) that hydrolyzes ATP and a membrane integral complex (V0) that translocates protons. V-ATPase is responsible for acidifying and maintaining the pH of intracellular compartments.</text>
</comment>
<keyword evidence="5" id="KW-0375">Hydrogen ion transport</keyword>
<evidence type="ECO:0000256" key="4">
    <source>
        <dbReference type="ARBA" id="ARBA00022692"/>
    </source>
</evidence>
<organism evidence="13 14">
    <name type="scientific">Zalerion maritima</name>
    <dbReference type="NCBI Taxonomy" id="339359"/>
    <lineage>
        <taxon>Eukaryota</taxon>
        <taxon>Fungi</taxon>
        <taxon>Dikarya</taxon>
        <taxon>Ascomycota</taxon>
        <taxon>Pezizomycotina</taxon>
        <taxon>Sordariomycetes</taxon>
        <taxon>Lulworthiomycetidae</taxon>
        <taxon>Lulworthiales</taxon>
        <taxon>Lulworthiaceae</taxon>
        <taxon>Zalerion</taxon>
    </lineage>
</organism>
<dbReference type="CDD" id="cd18177">
    <property type="entry name" value="ATP-synt_Vo_c_ATP6F_rpt1"/>
    <property type="match status" value="1"/>
</dbReference>
<feature type="transmembrane region" description="Helical" evidence="11">
    <location>
        <begin position="12"/>
        <end position="36"/>
    </location>
</feature>
<comment type="subunit">
    <text evidence="10 11">V-ATPase is a heteromultimeric enzyme composed of a peripheral catalytic V1 complex (components A to H) attached to an integral membrane V0 proton pore complex (components: a, c, c', c'', d, e, f and VOA1). The decameric c-ring forms the proton-conducting pore, and is composed of eight proteolipid subunits c, one subunit c' and one subunit c''.</text>
</comment>
<evidence type="ECO:0000313" key="13">
    <source>
        <dbReference type="EMBL" id="KAJ2905408.1"/>
    </source>
</evidence>
<evidence type="ECO:0000256" key="11">
    <source>
        <dbReference type="RuleBase" id="RU363060"/>
    </source>
</evidence>
<protein>
    <recommendedName>
        <fullName evidence="12">V-ATPase proteolipid subunit C-like domain-containing protein</fullName>
    </recommendedName>
</protein>
<evidence type="ECO:0000259" key="12">
    <source>
        <dbReference type="Pfam" id="PF00137"/>
    </source>
</evidence>
<keyword evidence="6 11" id="KW-1133">Transmembrane helix</keyword>
<feature type="domain" description="V-ATPase proteolipid subunit C-like" evidence="12">
    <location>
        <begin position="54"/>
        <end position="111"/>
    </location>
</feature>
<evidence type="ECO:0000256" key="8">
    <source>
        <dbReference type="ARBA" id="ARBA00023136"/>
    </source>
</evidence>
<keyword evidence="7 11" id="KW-0406">Ion transport</keyword>
<feature type="transmembrane region" description="Helical" evidence="11">
    <location>
        <begin position="91"/>
        <end position="116"/>
    </location>
</feature>
<comment type="subcellular location">
    <subcellularLocation>
        <location evidence="1">Membrane</location>
        <topology evidence="1">Multi-pass membrane protein</topology>
    </subcellularLocation>
</comment>
<accession>A0AAD5WX51</accession>
<comment type="function">
    <text evidence="11">Proton-conducting pore forming of the V0 complex of vacuolar(H+)-ATPase (V-ATPase), a multisubunit enzyme composed of a peripheral complex (V1) that hydrolyzes ATP and a membrane integral complex (V0) that translocates protons. V-ATPase is responsible for acidifying and maintaining the pH of intracellular compartments.</text>
</comment>
<dbReference type="EMBL" id="JAKWBI020000032">
    <property type="protein sequence ID" value="KAJ2905408.1"/>
    <property type="molecule type" value="Genomic_DNA"/>
</dbReference>
<keyword evidence="14" id="KW-1185">Reference proteome</keyword>
<dbReference type="PRINTS" id="PR00122">
    <property type="entry name" value="VACATPASE"/>
</dbReference>
<dbReference type="GO" id="GO:0005774">
    <property type="term" value="C:vacuolar membrane"/>
    <property type="evidence" value="ECO:0007669"/>
    <property type="project" value="UniProtKB-ARBA"/>
</dbReference>
<sequence length="206" mass="21540">MESNFFKFVMWLNWFIIMLVLFIAFLNLVMGGGEVFDIGAIIESISPNWFASTGIGLCVGLSVLGAAWGIFTVATSILGAGVGAPRITNKMLISVVFCEVVAIYGVIMAIVFSTKLNSGASAEEMDSHAAHFTGHGIFWGGIAVGVCNLLSGVAIGINGSGTAIASAANDTLFVRTLIVQIFSSVIGLFGLIIGLLLANKLPQFGE</sequence>
<dbReference type="GO" id="GO:0033179">
    <property type="term" value="C:proton-transporting V-type ATPase, V0 domain"/>
    <property type="evidence" value="ECO:0007669"/>
    <property type="project" value="InterPro"/>
</dbReference>
<gene>
    <name evidence="13" type="ORF">MKZ38_005506</name>
</gene>
<dbReference type="AlphaFoldDB" id="A0AAD5WX51"/>
<comment type="caution">
    <text evidence="11">Lacks conserved residue(s) required for the propagation of feature annotation.</text>
</comment>
<dbReference type="SUPFAM" id="SSF81333">
    <property type="entry name" value="F1F0 ATP synthase subunit C"/>
    <property type="match status" value="2"/>
</dbReference>
<dbReference type="InterPro" id="IPR035921">
    <property type="entry name" value="F/V-ATP_Csub_sf"/>
</dbReference>
<evidence type="ECO:0000256" key="2">
    <source>
        <dbReference type="ARBA" id="ARBA00007296"/>
    </source>
</evidence>
<reference evidence="13" key="1">
    <citation type="submission" date="2022-07" db="EMBL/GenBank/DDBJ databases">
        <title>Draft genome sequence of Zalerion maritima ATCC 34329, a (micro)plastics degrading marine fungus.</title>
        <authorList>
            <person name="Paco A."/>
            <person name="Goncalves M.F.M."/>
            <person name="Rocha-Santos T.A.P."/>
            <person name="Alves A."/>
        </authorList>
    </citation>
    <scope>NUCLEOTIDE SEQUENCE</scope>
    <source>
        <strain evidence="13">ATCC 34329</strain>
    </source>
</reference>
<keyword evidence="4 11" id="KW-0812">Transmembrane</keyword>
<evidence type="ECO:0000256" key="1">
    <source>
        <dbReference type="ARBA" id="ARBA00004141"/>
    </source>
</evidence>
<comment type="similarity">
    <text evidence="2 11">Belongs to the V-ATPase proteolipid subunit family.</text>
</comment>
<evidence type="ECO:0000256" key="5">
    <source>
        <dbReference type="ARBA" id="ARBA00022781"/>
    </source>
</evidence>
<feature type="transmembrane region" description="Helical" evidence="11">
    <location>
        <begin position="177"/>
        <end position="198"/>
    </location>
</feature>
<evidence type="ECO:0000256" key="3">
    <source>
        <dbReference type="ARBA" id="ARBA00022448"/>
    </source>
</evidence>
<feature type="domain" description="V-ATPase proteolipid subunit C-like" evidence="12">
    <location>
        <begin position="139"/>
        <end position="197"/>
    </location>
</feature>
<feature type="transmembrane region" description="Helical" evidence="11">
    <location>
        <begin position="48"/>
        <end position="71"/>
    </location>
</feature>
<dbReference type="Proteomes" id="UP001201980">
    <property type="component" value="Unassembled WGS sequence"/>
</dbReference>
<proteinExistence type="inferred from homology"/>
<dbReference type="InterPro" id="IPR002379">
    <property type="entry name" value="ATPase_proteolipid_c-like_dom"/>
</dbReference>
<comment type="caution">
    <text evidence="13">The sequence shown here is derived from an EMBL/GenBank/DDBJ whole genome shotgun (WGS) entry which is preliminary data.</text>
</comment>
<evidence type="ECO:0000256" key="9">
    <source>
        <dbReference type="ARBA" id="ARBA00045519"/>
    </source>
</evidence>
<evidence type="ECO:0000313" key="14">
    <source>
        <dbReference type="Proteomes" id="UP001201980"/>
    </source>
</evidence>
<dbReference type="GO" id="GO:0046961">
    <property type="term" value="F:proton-transporting ATPase activity, rotational mechanism"/>
    <property type="evidence" value="ECO:0007669"/>
    <property type="project" value="InterPro"/>
</dbReference>
<evidence type="ECO:0000256" key="10">
    <source>
        <dbReference type="ARBA" id="ARBA00046480"/>
    </source>
</evidence>
<feature type="transmembrane region" description="Helical" evidence="11">
    <location>
        <begin position="137"/>
        <end position="157"/>
    </location>
</feature>
<dbReference type="PANTHER" id="PTHR10263">
    <property type="entry name" value="V-TYPE PROTON ATPASE PROTEOLIPID SUBUNIT"/>
    <property type="match status" value="1"/>
</dbReference>
<keyword evidence="8 11" id="KW-0472">Membrane</keyword>